<proteinExistence type="predicted"/>
<dbReference type="Gramene" id="Mp8g08580.1">
    <property type="protein sequence ID" value="Mp8g08580.1.cds"/>
    <property type="gene ID" value="Mp8g08580"/>
</dbReference>
<dbReference type="EMBL" id="KZ772735">
    <property type="protein sequence ID" value="PTQ36521.1"/>
    <property type="molecule type" value="Genomic_DNA"/>
</dbReference>
<name>A0A2R6WRP0_MARPO</name>
<reference evidence="3" key="1">
    <citation type="journal article" date="2017" name="Cell">
        <title>Insights into land plant evolution garnered from the Marchantia polymorpha genome.</title>
        <authorList>
            <person name="Bowman J.L."/>
            <person name="Kohchi T."/>
            <person name="Yamato K.T."/>
            <person name="Jenkins J."/>
            <person name="Shu S."/>
            <person name="Ishizaki K."/>
            <person name="Yamaoka S."/>
            <person name="Nishihama R."/>
            <person name="Nakamura Y."/>
            <person name="Berger F."/>
            <person name="Adam C."/>
            <person name="Aki S.S."/>
            <person name="Althoff F."/>
            <person name="Araki T."/>
            <person name="Arteaga-Vazquez M.A."/>
            <person name="Balasubrmanian S."/>
            <person name="Barry K."/>
            <person name="Bauer D."/>
            <person name="Boehm C.R."/>
            <person name="Briginshaw L."/>
            <person name="Caballero-Perez J."/>
            <person name="Catarino B."/>
            <person name="Chen F."/>
            <person name="Chiyoda S."/>
            <person name="Chovatia M."/>
            <person name="Davies K.M."/>
            <person name="Delmans M."/>
            <person name="Demura T."/>
            <person name="Dierschke T."/>
            <person name="Dolan L."/>
            <person name="Dorantes-Acosta A.E."/>
            <person name="Eklund D.M."/>
            <person name="Florent S.N."/>
            <person name="Flores-Sandoval E."/>
            <person name="Fujiyama A."/>
            <person name="Fukuzawa H."/>
            <person name="Galik B."/>
            <person name="Grimanelli D."/>
            <person name="Grimwood J."/>
            <person name="Grossniklaus U."/>
            <person name="Hamada T."/>
            <person name="Haseloff J."/>
            <person name="Hetherington A.J."/>
            <person name="Higo A."/>
            <person name="Hirakawa Y."/>
            <person name="Hundley H.N."/>
            <person name="Ikeda Y."/>
            <person name="Inoue K."/>
            <person name="Inoue S.I."/>
            <person name="Ishida S."/>
            <person name="Jia Q."/>
            <person name="Kakita M."/>
            <person name="Kanazawa T."/>
            <person name="Kawai Y."/>
            <person name="Kawashima T."/>
            <person name="Kennedy M."/>
            <person name="Kinose K."/>
            <person name="Kinoshita T."/>
            <person name="Kohara Y."/>
            <person name="Koide E."/>
            <person name="Komatsu K."/>
            <person name="Kopischke S."/>
            <person name="Kubo M."/>
            <person name="Kyozuka J."/>
            <person name="Lagercrantz U."/>
            <person name="Lin S.S."/>
            <person name="Lindquist E."/>
            <person name="Lipzen A.M."/>
            <person name="Lu C.W."/>
            <person name="De Luna E."/>
            <person name="Martienssen R.A."/>
            <person name="Minamino N."/>
            <person name="Mizutani M."/>
            <person name="Mizutani M."/>
            <person name="Mochizuki N."/>
            <person name="Monte I."/>
            <person name="Mosher R."/>
            <person name="Nagasaki H."/>
            <person name="Nakagami H."/>
            <person name="Naramoto S."/>
            <person name="Nishitani K."/>
            <person name="Ohtani M."/>
            <person name="Okamoto T."/>
            <person name="Okumura M."/>
            <person name="Phillips J."/>
            <person name="Pollak B."/>
            <person name="Reinders A."/>
            <person name="Rovekamp M."/>
            <person name="Sano R."/>
            <person name="Sawa S."/>
            <person name="Schmid M.W."/>
            <person name="Shirakawa M."/>
            <person name="Solano R."/>
            <person name="Spunde A."/>
            <person name="Suetsugu N."/>
            <person name="Sugano S."/>
            <person name="Sugiyama A."/>
            <person name="Sun R."/>
            <person name="Suzuki Y."/>
            <person name="Takenaka M."/>
            <person name="Takezawa D."/>
            <person name="Tomogane H."/>
            <person name="Tsuzuki M."/>
            <person name="Ueda T."/>
            <person name="Umeda M."/>
            <person name="Ward J.M."/>
            <person name="Watanabe Y."/>
            <person name="Yazaki K."/>
            <person name="Yokoyama R."/>
            <person name="Yoshitake Y."/>
            <person name="Yotsui I."/>
            <person name="Zachgo S."/>
            <person name="Schmutz J."/>
        </authorList>
    </citation>
    <scope>NUCLEOTIDE SEQUENCE [LARGE SCALE GENOMIC DNA]</scope>
    <source>
        <strain evidence="3">Tak-1</strain>
    </source>
</reference>
<organism evidence="2 3">
    <name type="scientific">Marchantia polymorpha</name>
    <name type="common">Common liverwort</name>
    <name type="synonym">Marchantia aquatica</name>
    <dbReference type="NCBI Taxonomy" id="3197"/>
    <lineage>
        <taxon>Eukaryota</taxon>
        <taxon>Viridiplantae</taxon>
        <taxon>Streptophyta</taxon>
        <taxon>Embryophyta</taxon>
        <taxon>Marchantiophyta</taxon>
        <taxon>Marchantiopsida</taxon>
        <taxon>Marchantiidae</taxon>
        <taxon>Marchantiales</taxon>
        <taxon>Marchantiaceae</taxon>
        <taxon>Marchantia</taxon>
    </lineage>
</organism>
<keyword evidence="3" id="KW-1185">Reference proteome</keyword>
<evidence type="ECO:0000313" key="3">
    <source>
        <dbReference type="Proteomes" id="UP000244005"/>
    </source>
</evidence>
<sequence>MERPHCSDEDRARDVDRRDRHKPETAEHPALQFGREEAVADTTTEYFHPLAGCRFSLGREQDAETDRQRLRGGGAFVPDRRCFGRTESGKDVGEDVQDRLARGARSGKED</sequence>
<feature type="compositionally biased region" description="Basic and acidic residues" evidence="1">
    <location>
        <begin position="1"/>
        <end position="27"/>
    </location>
</feature>
<dbReference type="AlphaFoldDB" id="A0A2R6WRP0"/>
<gene>
    <name evidence="2" type="ORF">MARPO_0063s0061</name>
</gene>
<feature type="region of interest" description="Disordered" evidence="1">
    <location>
        <begin position="59"/>
        <end position="110"/>
    </location>
</feature>
<dbReference type="Proteomes" id="UP000244005">
    <property type="component" value="Unassembled WGS sequence"/>
</dbReference>
<accession>A0A2R6WRP0</accession>
<evidence type="ECO:0000313" key="2">
    <source>
        <dbReference type="EMBL" id="PTQ36521.1"/>
    </source>
</evidence>
<protein>
    <submittedName>
        <fullName evidence="2">Uncharacterized protein</fullName>
    </submittedName>
</protein>
<feature type="region of interest" description="Disordered" evidence="1">
    <location>
        <begin position="1"/>
        <end position="36"/>
    </location>
</feature>
<feature type="compositionally biased region" description="Basic and acidic residues" evidence="1">
    <location>
        <begin position="59"/>
        <end position="69"/>
    </location>
</feature>
<evidence type="ECO:0000256" key="1">
    <source>
        <dbReference type="SAM" id="MobiDB-lite"/>
    </source>
</evidence>
<feature type="compositionally biased region" description="Basic and acidic residues" evidence="1">
    <location>
        <begin position="78"/>
        <end position="110"/>
    </location>
</feature>